<dbReference type="InterPro" id="IPR045864">
    <property type="entry name" value="aa-tRNA-synth_II/BPL/LPL"/>
</dbReference>
<protein>
    <submittedName>
        <fullName evidence="6">Lipoyltransferase 1, mitochondrial isoform X1</fullName>
    </submittedName>
</protein>
<organism evidence="6">
    <name type="scientific">Diabrotica virgifera virgifera</name>
    <name type="common">western corn rootworm</name>
    <dbReference type="NCBI Taxonomy" id="50390"/>
    <lineage>
        <taxon>Eukaryota</taxon>
        <taxon>Metazoa</taxon>
        <taxon>Ecdysozoa</taxon>
        <taxon>Arthropoda</taxon>
        <taxon>Hexapoda</taxon>
        <taxon>Insecta</taxon>
        <taxon>Pterygota</taxon>
        <taxon>Neoptera</taxon>
        <taxon>Endopterygota</taxon>
        <taxon>Coleoptera</taxon>
        <taxon>Polyphaga</taxon>
        <taxon>Cucujiformia</taxon>
        <taxon>Chrysomeloidea</taxon>
        <taxon>Chrysomelidae</taxon>
        <taxon>Galerucinae</taxon>
        <taxon>Diabroticina</taxon>
        <taxon>Diabroticites</taxon>
        <taxon>Diabrotica</taxon>
    </lineage>
</organism>
<dbReference type="GeneID" id="114343206"/>
<evidence type="ECO:0000313" key="5">
    <source>
        <dbReference type="Proteomes" id="UP001652700"/>
    </source>
</evidence>
<evidence type="ECO:0000313" key="4">
    <source>
        <dbReference type="EnsemblMetazoa" id="XP_028149814.1"/>
    </source>
</evidence>
<reference evidence="6" key="1">
    <citation type="submission" date="2025-04" db="UniProtKB">
        <authorList>
            <consortium name="RefSeq"/>
        </authorList>
    </citation>
    <scope>IDENTIFICATION</scope>
    <source>
        <tissue evidence="6">Whole insect</tissue>
    </source>
</reference>
<dbReference type="Gene3D" id="3.30.930.10">
    <property type="entry name" value="Bira Bifunctional Protein, Domain 2"/>
    <property type="match status" value="1"/>
</dbReference>
<dbReference type="PANTHER" id="PTHR12561">
    <property type="entry name" value="LIPOATE-PROTEIN LIGASE"/>
    <property type="match status" value="1"/>
</dbReference>
<comment type="similarity">
    <text evidence="2">Belongs to the LplA family.</text>
</comment>
<name>A0A6P7GJI7_DIAVI</name>
<dbReference type="RefSeq" id="XP_028149814.1">
    <property type="nucleotide sequence ID" value="XM_028294013.1"/>
</dbReference>
<evidence type="ECO:0000259" key="3">
    <source>
        <dbReference type="PROSITE" id="PS51733"/>
    </source>
</evidence>
<dbReference type="InterPro" id="IPR004143">
    <property type="entry name" value="BPL_LPL_catalytic"/>
</dbReference>
<dbReference type="PANTHER" id="PTHR12561:SF3">
    <property type="entry name" value="LIPOYLTRANSFERASE 1, MITOCHONDRIAL"/>
    <property type="match status" value="1"/>
</dbReference>
<dbReference type="KEGG" id="dvv:114343206"/>
<dbReference type="Gene3D" id="3.30.390.50">
    <property type="entry name" value="CO dehydrogenase flavoprotein, C-terminal domain"/>
    <property type="match status" value="1"/>
</dbReference>
<dbReference type="GO" id="GO:0009249">
    <property type="term" value="P:protein lipoylation"/>
    <property type="evidence" value="ECO:0007669"/>
    <property type="project" value="InterPro"/>
</dbReference>
<dbReference type="OrthoDB" id="201621at2759"/>
<accession>A0A6P7GJI7</accession>
<dbReference type="FunCoup" id="A0A6P7GJI7">
    <property type="interactions" value="768"/>
</dbReference>
<dbReference type="EnsemblMetazoa" id="XM_028294013.2">
    <property type="protein sequence ID" value="XP_028149814.1"/>
    <property type="gene ID" value="LOC114343206"/>
</dbReference>
<dbReference type="InParanoid" id="A0A6P7GJI7"/>
<reference evidence="4" key="2">
    <citation type="submission" date="2025-05" db="UniProtKB">
        <authorList>
            <consortium name="EnsemblMetazoa"/>
        </authorList>
    </citation>
    <scope>IDENTIFICATION</scope>
</reference>
<dbReference type="FunFam" id="3.30.930.10:FF:000045">
    <property type="entry name" value="lipoyltransferase 1, mitochondrial"/>
    <property type="match status" value="1"/>
</dbReference>
<evidence type="ECO:0000256" key="2">
    <source>
        <dbReference type="ARBA" id="ARBA00008242"/>
    </source>
</evidence>
<dbReference type="PROSITE" id="PS51733">
    <property type="entry name" value="BPL_LPL_CATALYTIC"/>
    <property type="match status" value="1"/>
</dbReference>
<dbReference type="GO" id="GO:0017118">
    <property type="term" value="F:lipoyltransferase activity"/>
    <property type="evidence" value="ECO:0007669"/>
    <property type="project" value="TreeGrafter"/>
</dbReference>
<evidence type="ECO:0000313" key="6">
    <source>
        <dbReference type="RefSeq" id="XP_028149814.1"/>
    </source>
</evidence>
<sequence>MALFQRTYTRAIALISRNNKSYSTSSDQNIKKSVFVSQSKDIYTNLALEDWLYRNFDFKNHHVLMLWQNDPCVVIGRHQNPWLEANVNELPYIGEQGVQLARRNSGGGTVYHDNGNLNLTFFTPRDQYNRKYNLEIISRSLFRNYNMKVDISPREDLTIRNLKQISGTAAKLGRTNAYHHCTLLVNVNKVDLSMALQKPEADIKTNATQSVRSKIMNLCEENPMVNVKNLITSIGWEYMRMHPLKLVDGGMEHANKQNGFQLVNPTEGWFPGLTEIKEQLLSWNWQYEKTPKFNITKSFKVHDTLAENYGINEDLKVNMVVENGKISDISLYVPPGLSSQGFSGNANVITSLIGHTYSEDAVHDLEMMINGLVNEKLRFGSEHLKQVMNSF</sequence>
<dbReference type="CDD" id="cd16443">
    <property type="entry name" value="LplA"/>
    <property type="match status" value="1"/>
</dbReference>
<dbReference type="Proteomes" id="UP001652700">
    <property type="component" value="Unplaced"/>
</dbReference>
<dbReference type="InterPro" id="IPR004562">
    <property type="entry name" value="LipoylTrfase_LipoateP_Ligase"/>
</dbReference>
<keyword evidence="5" id="KW-1185">Reference proteome</keyword>
<gene>
    <name evidence="6" type="primary">LOC114343206</name>
</gene>
<proteinExistence type="inferred from homology"/>
<evidence type="ECO:0000256" key="1">
    <source>
        <dbReference type="ARBA" id="ARBA00005085"/>
    </source>
</evidence>
<dbReference type="UniPathway" id="UPA00537">
    <property type="reaction ID" value="UER00595"/>
</dbReference>
<feature type="domain" description="BPL/LPL catalytic" evidence="3">
    <location>
        <begin position="58"/>
        <end position="246"/>
    </location>
</feature>
<dbReference type="Pfam" id="PF21948">
    <property type="entry name" value="LplA-B_cat"/>
    <property type="match status" value="1"/>
</dbReference>
<comment type="pathway">
    <text evidence="1">Protein modification; protein lipoylation via exogenous pathway; protein N(6)-(lipoyl)lysine from lipoate: step 2/2.</text>
</comment>
<dbReference type="GO" id="GO:0005739">
    <property type="term" value="C:mitochondrion"/>
    <property type="evidence" value="ECO:0007669"/>
    <property type="project" value="TreeGrafter"/>
</dbReference>
<dbReference type="AlphaFoldDB" id="A0A6P7GJI7"/>
<dbReference type="SUPFAM" id="SSF55681">
    <property type="entry name" value="Class II aaRS and biotin synthetases"/>
    <property type="match status" value="1"/>
</dbReference>